<protein>
    <recommendedName>
        <fullName evidence="3">Small CPxCG-related zinc finger protein</fullName>
    </recommendedName>
</protein>
<accession>M0MT05</accession>
<organism evidence="1 2">
    <name type="scientific">Halococcus saccharolyticus DSM 5350</name>
    <dbReference type="NCBI Taxonomy" id="1227455"/>
    <lineage>
        <taxon>Archaea</taxon>
        <taxon>Methanobacteriati</taxon>
        <taxon>Methanobacteriota</taxon>
        <taxon>Stenosarchaea group</taxon>
        <taxon>Halobacteria</taxon>
        <taxon>Halobacteriales</taxon>
        <taxon>Halococcaceae</taxon>
        <taxon>Halococcus</taxon>
    </lineage>
</organism>
<dbReference type="EMBL" id="AOMD01000002">
    <property type="protein sequence ID" value="EMA47879.1"/>
    <property type="molecule type" value="Genomic_DNA"/>
</dbReference>
<reference evidence="1 2" key="1">
    <citation type="journal article" date="2014" name="PLoS Genet.">
        <title>Phylogenetically driven sequencing of extremely halophilic archaea reveals strategies for static and dynamic osmo-response.</title>
        <authorList>
            <person name="Becker E.A."/>
            <person name="Seitzer P.M."/>
            <person name="Tritt A."/>
            <person name="Larsen D."/>
            <person name="Krusor M."/>
            <person name="Yao A.I."/>
            <person name="Wu D."/>
            <person name="Madern D."/>
            <person name="Eisen J.A."/>
            <person name="Darling A.E."/>
            <person name="Facciotti M.T."/>
        </authorList>
    </citation>
    <scope>NUCLEOTIDE SEQUENCE [LARGE SCALE GENOMIC DNA]</scope>
    <source>
        <strain evidence="1 2">DSM 5350</strain>
    </source>
</reference>
<dbReference type="Proteomes" id="UP000011669">
    <property type="component" value="Unassembled WGS sequence"/>
</dbReference>
<name>M0MT05_9EURY</name>
<comment type="caution">
    <text evidence="1">The sequence shown here is derived from an EMBL/GenBank/DDBJ whole genome shotgun (WGS) entry which is preliminary data.</text>
</comment>
<keyword evidence="2" id="KW-1185">Reference proteome</keyword>
<dbReference type="InParanoid" id="M0MT05"/>
<dbReference type="RefSeq" id="WP_006075867.1">
    <property type="nucleotide sequence ID" value="NZ_AOMD01000002.1"/>
</dbReference>
<proteinExistence type="predicted"/>
<gene>
    <name evidence="1" type="ORF">C449_00365</name>
</gene>
<evidence type="ECO:0000313" key="1">
    <source>
        <dbReference type="EMBL" id="EMA47879.1"/>
    </source>
</evidence>
<dbReference type="STRING" id="1227455.C449_00365"/>
<evidence type="ECO:0000313" key="2">
    <source>
        <dbReference type="Proteomes" id="UP000011669"/>
    </source>
</evidence>
<evidence type="ECO:0008006" key="3">
    <source>
        <dbReference type="Google" id="ProtNLM"/>
    </source>
</evidence>
<dbReference type="PATRIC" id="fig|1227455.4.peg.73"/>
<dbReference type="OrthoDB" id="295069at2157"/>
<dbReference type="AlphaFoldDB" id="M0MT05"/>
<sequence>MGVVDEVRDSIVPDGDDEPTTYRCTDCLVEFDERQQLCPECGGERFDAV</sequence>